<dbReference type="EMBL" id="JPKZ01002028">
    <property type="protein sequence ID" value="KHN78800.1"/>
    <property type="molecule type" value="Genomic_DNA"/>
</dbReference>
<keyword evidence="1" id="KW-0004">4Fe-4S</keyword>
<dbReference type="Proteomes" id="UP000031036">
    <property type="component" value="Unassembled WGS sequence"/>
</dbReference>
<dbReference type="GO" id="GO:0003677">
    <property type="term" value="F:DNA binding"/>
    <property type="evidence" value="ECO:0007669"/>
    <property type="project" value="UniProtKB-UniRule"/>
</dbReference>
<keyword evidence="1" id="KW-0235">DNA replication</keyword>
<dbReference type="PANTHER" id="PTHR10887">
    <property type="entry name" value="DNA2/NAM7 HELICASE FAMILY"/>
    <property type="match status" value="1"/>
</dbReference>
<keyword evidence="1" id="KW-0539">Nucleus</keyword>
<dbReference type="OrthoDB" id="5871723at2759"/>
<comment type="function">
    <text evidence="1">Key enzyme involved in DNA replication and DNA repair. Involved in Okazaki fragments processing by cleaving long flaps that escape FEN1: flaps that are longer than 27 nucleotides are coated by replication protein A complex (RPA), leading to recruit DNA2 which cleaves the flap until it is too short to bind RPA and becomes a substrate for FEN1. Also involved in 5'-end resection of DNA during double-strand break (DSB) repair by mediating the cleavage of 5'-ssDNA.</text>
</comment>
<dbReference type="GO" id="GO:0017108">
    <property type="term" value="F:5'-flap endonuclease activity"/>
    <property type="evidence" value="ECO:0007669"/>
    <property type="project" value="UniProtKB-UniRule"/>
</dbReference>
<keyword evidence="1" id="KW-0227">DNA damage</keyword>
<dbReference type="InterPro" id="IPR047187">
    <property type="entry name" value="SF1_C_Upf1"/>
</dbReference>
<dbReference type="AlphaFoldDB" id="A0A0B2VCT5"/>
<dbReference type="PANTHER" id="PTHR10887:SF433">
    <property type="entry name" value="DNA REPLICATION ATP-DEPENDENT HELICASE_NUCLEASE DNA2"/>
    <property type="match status" value="1"/>
</dbReference>
<evidence type="ECO:0000256" key="1">
    <source>
        <dbReference type="RuleBase" id="RU367041"/>
    </source>
</evidence>
<dbReference type="EC" id="3.6.4.12" evidence="1"/>
<dbReference type="GO" id="GO:0046872">
    <property type="term" value="F:metal ion binding"/>
    <property type="evidence" value="ECO:0007669"/>
    <property type="project" value="UniProtKB-UniRule"/>
</dbReference>
<keyword evidence="1" id="KW-0238">DNA-binding</keyword>
<dbReference type="CDD" id="cd18808">
    <property type="entry name" value="SF1_C_Upf1"/>
    <property type="match status" value="1"/>
</dbReference>
<comment type="similarity">
    <text evidence="1">Belongs to the DNA2/NAM7 helicase family.</text>
</comment>
<evidence type="ECO:0000313" key="4">
    <source>
        <dbReference type="Proteomes" id="UP000031036"/>
    </source>
</evidence>
<accession>A0A0B2VCT5</accession>
<dbReference type="Pfam" id="PF13087">
    <property type="entry name" value="AAA_12"/>
    <property type="match status" value="1"/>
</dbReference>
<protein>
    <recommendedName>
        <fullName evidence="1">DNA replication ATP-dependent helicase/nuclease</fullName>
        <ecNumber evidence="1">3.1.-.-</ecNumber>
        <ecNumber evidence="1">3.6.4.12</ecNumber>
    </recommendedName>
</protein>
<dbReference type="Gene3D" id="3.40.50.300">
    <property type="entry name" value="P-loop containing nucleotide triphosphate hydrolases"/>
    <property type="match status" value="1"/>
</dbReference>
<dbReference type="STRING" id="6265.A0A0B2VCT5"/>
<evidence type="ECO:0000259" key="2">
    <source>
        <dbReference type="Pfam" id="PF13087"/>
    </source>
</evidence>
<dbReference type="InterPro" id="IPR041679">
    <property type="entry name" value="DNA2/NAM7-like_C"/>
</dbReference>
<keyword evidence="1" id="KW-0067">ATP-binding</keyword>
<dbReference type="GO" id="GO:0005634">
    <property type="term" value="C:nucleus"/>
    <property type="evidence" value="ECO:0007669"/>
    <property type="project" value="UniProtKB-SubCell"/>
</dbReference>
<dbReference type="GO" id="GO:0051539">
    <property type="term" value="F:4 iron, 4 sulfur cluster binding"/>
    <property type="evidence" value="ECO:0007669"/>
    <property type="project" value="UniProtKB-UniRule"/>
</dbReference>
<dbReference type="GO" id="GO:0005737">
    <property type="term" value="C:cytoplasm"/>
    <property type="evidence" value="ECO:0007669"/>
    <property type="project" value="TreeGrafter"/>
</dbReference>
<dbReference type="GO" id="GO:0033567">
    <property type="term" value="P:DNA replication, Okazaki fragment processing"/>
    <property type="evidence" value="ECO:0007669"/>
    <property type="project" value="UniProtKB-UniRule"/>
</dbReference>
<name>A0A0B2VCT5_TOXCA</name>
<keyword evidence="4" id="KW-1185">Reference proteome</keyword>
<keyword evidence="1" id="KW-0547">Nucleotide-binding</keyword>
<dbReference type="GO" id="GO:0017116">
    <property type="term" value="F:single-stranded DNA helicase activity"/>
    <property type="evidence" value="ECO:0007669"/>
    <property type="project" value="UniProtKB-UniRule"/>
</dbReference>
<keyword evidence="1" id="KW-0479">Metal-binding</keyword>
<evidence type="ECO:0000313" key="3">
    <source>
        <dbReference type="EMBL" id="KHN78800.1"/>
    </source>
</evidence>
<dbReference type="GO" id="GO:0071932">
    <property type="term" value="P:replication fork reversal"/>
    <property type="evidence" value="ECO:0007669"/>
    <property type="project" value="TreeGrafter"/>
</dbReference>
<sequence>MSQSLFERLKVHKSAVITLKRQYRMNRAIAKLSSALFYKGELKCANELIAEASLENMGFENLDQLSLSEGLQLNVSNGVDGSVVFIDTQSPKNSECRMEFGASPGAVYNSGEIKIVNKICCLFIRLGISTEDIGVISVYRYHADVMRKAIPKGVEVNTVDQYQGRDKRVIIVSLVWTERDGARRSELLSDARRVNVAITRAKHKLILVGCKQSMMSYETMAALIGLIPESQIKSIAEPSKEGTDGFGGDS</sequence>
<keyword evidence="1" id="KW-0234">DNA repair</keyword>
<dbReference type="OMA" id="CANDIIA"/>
<dbReference type="SUPFAM" id="SSF52540">
    <property type="entry name" value="P-loop containing nucleoside triphosphate hydrolases"/>
    <property type="match status" value="1"/>
</dbReference>
<keyword evidence="1" id="KW-0511">Multifunctional enzyme</keyword>
<proteinExistence type="inferred from homology"/>
<comment type="catalytic activity">
    <reaction evidence="1">
        <text>ATP + H2O = ADP + phosphate + H(+)</text>
        <dbReference type="Rhea" id="RHEA:13065"/>
        <dbReference type="ChEBI" id="CHEBI:15377"/>
        <dbReference type="ChEBI" id="CHEBI:15378"/>
        <dbReference type="ChEBI" id="CHEBI:30616"/>
        <dbReference type="ChEBI" id="CHEBI:43474"/>
        <dbReference type="ChEBI" id="CHEBI:456216"/>
        <dbReference type="EC" id="3.6.4.12"/>
    </reaction>
</comment>
<feature type="domain" description="DNA2/NAM7 helicase-like C-terminal" evidence="2">
    <location>
        <begin position="1"/>
        <end position="211"/>
    </location>
</feature>
<keyword evidence="1" id="KW-0158">Chromosome</keyword>
<keyword evidence="1" id="KW-0408">Iron</keyword>
<reference evidence="3 4" key="1">
    <citation type="submission" date="2014-11" db="EMBL/GenBank/DDBJ databases">
        <title>Genetic blueprint of the zoonotic pathogen Toxocara canis.</title>
        <authorList>
            <person name="Zhu X.-Q."/>
            <person name="Korhonen P.K."/>
            <person name="Cai H."/>
            <person name="Young N.D."/>
            <person name="Nejsum P."/>
            <person name="von Samson-Himmelstjerna G."/>
            <person name="Boag P.R."/>
            <person name="Tan P."/>
            <person name="Li Q."/>
            <person name="Min J."/>
            <person name="Yang Y."/>
            <person name="Wang X."/>
            <person name="Fang X."/>
            <person name="Hall R.S."/>
            <person name="Hofmann A."/>
            <person name="Sternberg P.W."/>
            <person name="Jex A.R."/>
            <person name="Gasser R.B."/>
        </authorList>
    </citation>
    <scope>NUCLEOTIDE SEQUENCE [LARGE SCALE GENOMIC DNA]</scope>
    <source>
        <strain evidence="3">PN_DK_2014</strain>
    </source>
</reference>
<keyword evidence="1" id="KW-0378">Hydrolase</keyword>
<organism evidence="3 4">
    <name type="scientific">Toxocara canis</name>
    <name type="common">Canine roundworm</name>
    <dbReference type="NCBI Taxonomy" id="6265"/>
    <lineage>
        <taxon>Eukaryota</taxon>
        <taxon>Metazoa</taxon>
        <taxon>Ecdysozoa</taxon>
        <taxon>Nematoda</taxon>
        <taxon>Chromadorea</taxon>
        <taxon>Rhabditida</taxon>
        <taxon>Spirurina</taxon>
        <taxon>Ascaridomorpha</taxon>
        <taxon>Ascaridoidea</taxon>
        <taxon>Toxocaridae</taxon>
        <taxon>Toxocara</taxon>
    </lineage>
</organism>
<comment type="subcellular location">
    <subcellularLocation>
        <location evidence="1">Nucleus</location>
    </subcellularLocation>
    <subcellularLocation>
        <location evidence="1">Chromosome</location>
    </subcellularLocation>
</comment>
<keyword evidence="1" id="KW-0411">Iron-sulfur</keyword>
<dbReference type="EC" id="3.1.-.-" evidence="1"/>
<dbReference type="InterPro" id="IPR045055">
    <property type="entry name" value="DNA2/NAM7-like"/>
</dbReference>
<keyword evidence="1 3" id="KW-0347">Helicase</keyword>
<keyword evidence="1" id="KW-0540">Nuclease</keyword>
<dbReference type="GO" id="GO:0005524">
    <property type="term" value="F:ATP binding"/>
    <property type="evidence" value="ECO:0007669"/>
    <property type="project" value="UniProtKB-UniRule"/>
</dbReference>
<dbReference type="InterPro" id="IPR027417">
    <property type="entry name" value="P-loop_NTPase"/>
</dbReference>
<dbReference type="GO" id="GO:0005694">
    <property type="term" value="C:chromosome"/>
    <property type="evidence" value="ECO:0007669"/>
    <property type="project" value="UniProtKB-SubCell"/>
</dbReference>
<comment type="caution">
    <text evidence="3">The sequence shown here is derived from an EMBL/GenBank/DDBJ whole genome shotgun (WGS) entry which is preliminary data.</text>
</comment>
<gene>
    <name evidence="3" type="primary">DNA2</name>
    <name evidence="3" type="ORF">Tcan_10150</name>
</gene>
<dbReference type="GO" id="GO:0006281">
    <property type="term" value="P:DNA repair"/>
    <property type="evidence" value="ECO:0007669"/>
    <property type="project" value="UniProtKB-KW"/>
</dbReference>